<reference evidence="2 3" key="1">
    <citation type="submission" date="2016-10" db="EMBL/GenBank/DDBJ databases">
        <authorList>
            <person name="de Groot N.N."/>
        </authorList>
    </citation>
    <scope>NUCLEOTIDE SEQUENCE [LARGE SCALE GENOMIC DNA]</scope>
    <source>
        <strain evidence="2 3">DSM 19073</strain>
    </source>
</reference>
<name>A0A1I3JJ40_9RHOB</name>
<dbReference type="RefSeq" id="WP_092778236.1">
    <property type="nucleotide sequence ID" value="NZ_FORA01000001.1"/>
</dbReference>
<dbReference type="EMBL" id="FORA01000001">
    <property type="protein sequence ID" value="SFI60194.1"/>
    <property type="molecule type" value="Genomic_DNA"/>
</dbReference>
<proteinExistence type="predicted"/>
<dbReference type="OrthoDB" id="6797at188905"/>
<dbReference type="Pfam" id="PF10881">
    <property type="entry name" value="DUF2726"/>
    <property type="match status" value="1"/>
</dbReference>
<sequence length="168" mass="18073">MSDVTTTPLSRFFGRLSRRFPSERITELHALNAATVDTAPLLEANRQFVFLHLRDLAGRHGLHVAPAVSVDSILTIRAGLSGGSDATERAMQHMRVDFLLMDGAARPVLAIDCVCPNVSPDNLKSRIFEKARLPLLDLAGGDALEADMTLIETTLLALPGVCGASRAN</sequence>
<gene>
    <name evidence="2" type="ORF">SAMN04488095_1337</name>
</gene>
<accession>A0A1I3JJ40</accession>
<dbReference type="Proteomes" id="UP000199110">
    <property type="component" value="Unassembled WGS sequence"/>
</dbReference>
<dbReference type="InterPro" id="IPR024402">
    <property type="entry name" value="DUF2726"/>
</dbReference>
<dbReference type="STRING" id="390807.SAMN04488095_1337"/>
<organism evidence="2 3">
    <name type="scientific">Jannaschia pohangensis</name>
    <dbReference type="NCBI Taxonomy" id="390807"/>
    <lineage>
        <taxon>Bacteria</taxon>
        <taxon>Pseudomonadati</taxon>
        <taxon>Pseudomonadota</taxon>
        <taxon>Alphaproteobacteria</taxon>
        <taxon>Rhodobacterales</taxon>
        <taxon>Roseobacteraceae</taxon>
        <taxon>Jannaschia</taxon>
    </lineage>
</organism>
<dbReference type="AlphaFoldDB" id="A0A1I3JJ40"/>
<protein>
    <recommendedName>
        <fullName evidence="1">DUF2726 domain-containing protein</fullName>
    </recommendedName>
</protein>
<evidence type="ECO:0000259" key="1">
    <source>
        <dbReference type="Pfam" id="PF10881"/>
    </source>
</evidence>
<evidence type="ECO:0000313" key="2">
    <source>
        <dbReference type="EMBL" id="SFI60194.1"/>
    </source>
</evidence>
<evidence type="ECO:0000313" key="3">
    <source>
        <dbReference type="Proteomes" id="UP000199110"/>
    </source>
</evidence>
<feature type="domain" description="DUF2726" evidence="1">
    <location>
        <begin position="47"/>
        <end position="139"/>
    </location>
</feature>
<keyword evidence="3" id="KW-1185">Reference proteome</keyword>